<organism evidence="6 7">
    <name type="scientific">Virgibacillus chiguensis</name>
    <dbReference type="NCBI Taxonomy" id="411959"/>
    <lineage>
        <taxon>Bacteria</taxon>
        <taxon>Bacillati</taxon>
        <taxon>Bacillota</taxon>
        <taxon>Bacilli</taxon>
        <taxon>Bacillales</taxon>
        <taxon>Bacillaceae</taxon>
        <taxon>Virgibacillus</taxon>
    </lineage>
</organism>
<dbReference type="GO" id="GO:0003700">
    <property type="term" value="F:DNA-binding transcription factor activity"/>
    <property type="evidence" value="ECO:0007669"/>
    <property type="project" value="InterPro"/>
</dbReference>
<name>A0A1M5MGQ2_9BACI</name>
<dbReference type="PRINTS" id="PR00598">
    <property type="entry name" value="HTHMARR"/>
</dbReference>
<dbReference type="PANTHER" id="PTHR42756">
    <property type="entry name" value="TRANSCRIPTIONAL REGULATOR, MARR"/>
    <property type="match status" value="1"/>
</dbReference>
<keyword evidence="2 6" id="KW-0238">DNA-binding</keyword>
<dbReference type="InterPro" id="IPR036388">
    <property type="entry name" value="WH-like_DNA-bd_sf"/>
</dbReference>
<dbReference type="OrthoDB" id="2355600at2"/>
<evidence type="ECO:0000256" key="1">
    <source>
        <dbReference type="ARBA" id="ARBA00023015"/>
    </source>
</evidence>
<dbReference type="SUPFAM" id="SSF46785">
    <property type="entry name" value="Winged helix' DNA-binding domain"/>
    <property type="match status" value="1"/>
</dbReference>
<evidence type="ECO:0000256" key="3">
    <source>
        <dbReference type="ARBA" id="ARBA00023163"/>
    </source>
</evidence>
<dbReference type="PROSITE" id="PS50943">
    <property type="entry name" value="HTH_CROC1"/>
    <property type="match status" value="1"/>
</dbReference>
<evidence type="ECO:0000313" key="7">
    <source>
        <dbReference type="Proteomes" id="UP000184079"/>
    </source>
</evidence>
<feature type="domain" description="HTH marR-type" evidence="5">
    <location>
        <begin position="1"/>
        <end position="137"/>
    </location>
</feature>
<evidence type="ECO:0000256" key="2">
    <source>
        <dbReference type="ARBA" id="ARBA00023125"/>
    </source>
</evidence>
<dbReference type="Gene3D" id="1.10.10.10">
    <property type="entry name" value="Winged helix-like DNA-binding domain superfamily/Winged helix DNA-binding domain"/>
    <property type="match status" value="1"/>
</dbReference>
<dbReference type="InterPro" id="IPR011991">
    <property type="entry name" value="ArsR-like_HTH"/>
</dbReference>
<dbReference type="PANTHER" id="PTHR42756:SF1">
    <property type="entry name" value="TRANSCRIPTIONAL REPRESSOR OF EMRAB OPERON"/>
    <property type="match status" value="1"/>
</dbReference>
<sequence length="178" mass="20883">MLEKRMNGIFQTLDQINYALLHHYDEVLEHKLTPKQSLIIEHVRQHNTLTVSELAEKMDVTASAISQLLSKLEKGHYIERSINPNSRREIVVSLGLKGKELYELYAKVDEQIVSTYYAKLDDEVISQLEQAVNKIYKVVLEEQMESRPHELDLFCSCFYHLYTRNLFYVSVGKNTYKR</sequence>
<dbReference type="EMBL" id="FQXD01000001">
    <property type="protein sequence ID" value="SHG76312.1"/>
    <property type="molecule type" value="Genomic_DNA"/>
</dbReference>
<evidence type="ECO:0000259" key="5">
    <source>
        <dbReference type="PROSITE" id="PS50995"/>
    </source>
</evidence>
<feature type="domain" description="HTH cro/C1-type" evidence="4">
    <location>
        <begin position="40"/>
        <end position="68"/>
    </location>
</feature>
<dbReference type="Pfam" id="PF01047">
    <property type="entry name" value="MarR"/>
    <property type="match status" value="1"/>
</dbReference>
<accession>A0A1M5MGQ2</accession>
<dbReference type="GO" id="GO:0003677">
    <property type="term" value="F:DNA binding"/>
    <property type="evidence" value="ECO:0007669"/>
    <property type="project" value="UniProtKB-KW"/>
</dbReference>
<dbReference type="InterPro" id="IPR036390">
    <property type="entry name" value="WH_DNA-bd_sf"/>
</dbReference>
<dbReference type="AlphaFoldDB" id="A0A1M5MGQ2"/>
<keyword evidence="3" id="KW-0804">Transcription</keyword>
<dbReference type="SMART" id="SM00347">
    <property type="entry name" value="HTH_MARR"/>
    <property type="match status" value="1"/>
</dbReference>
<protein>
    <submittedName>
        <fullName evidence="6">DNA-binding transcriptional regulator, MarR family</fullName>
    </submittedName>
</protein>
<dbReference type="CDD" id="cd00090">
    <property type="entry name" value="HTH_ARSR"/>
    <property type="match status" value="1"/>
</dbReference>
<dbReference type="InterPro" id="IPR000835">
    <property type="entry name" value="HTH_MarR-typ"/>
</dbReference>
<evidence type="ECO:0000259" key="4">
    <source>
        <dbReference type="PROSITE" id="PS50943"/>
    </source>
</evidence>
<dbReference type="PROSITE" id="PS50995">
    <property type="entry name" value="HTH_MARR_2"/>
    <property type="match status" value="1"/>
</dbReference>
<evidence type="ECO:0000313" key="6">
    <source>
        <dbReference type="EMBL" id="SHG76312.1"/>
    </source>
</evidence>
<dbReference type="InterPro" id="IPR001387">
    <property type="entry name" value="Cro/C1-type_HTH"/>
</dbReference>
<keyword evidence="1" id="KW-0805">Transcription regulation</keyword>
<reference evidence="7" key="1">
    <citation type="submission" date="2016-11" db="EMBL/GenBank/DDBJ databases">
        <authorList>
            <person name="Varghese N."/>
            <person name="Submissions S."/>
        </authorList>
    </citation>
    <scope>NUCLEOTIDE SEQUENCE [LARGE SCALE GENOMIC DNA]</scope>
    <source>
        <strain evidence="7">CGMCC 1.6496</strain>
    </source>
</reference>
<dbReference type="Proteomes" id="UP000184079">
    <property type="component" value="Unassembled WGS sequence"/>
</dbReference>
<proteinExistence type="predicted"/>
<keyword evidence="7" id="KW-1185">Reference proteome</keyword>
<gene>
    <name evidence="6" type="ORF">SAMN05421807_101490</name>
</gene>